<dbReference type="AlphaFoldDB" id="A0A8X6XJI9"/>
<dbReference type="Proteomes" id="UP000886998">
    <property type="component" value="Unassembled WGS sequence"/>
</dbReference>
<evidence type="ECO:0000256" key="1">
    <source>
        <dbReference type="SAM" id="MobiDB-lite"/>
    </source>
</evidence>
<reference evidence="2" key="1">
    <citation type="submission" date="2020-08" db="EMBL/GenBank/DDBJ databases">
        <title>Multicomponent nature underlies the extraordinary mechanical properties of spider dragline silk.</title>
        <authorList>
            <person name="Kono N."/>
            <person name="Nakamura H."/>
            <person name="Mori M."/>
            <person name="Yoshida Y."/>
            <person name="Ohtoshi R."/>
            <person name="Malay A.D."/>
            <person name="Moran D.A.P."/>
            <person name="Tomita M."/>
            <person name="Numata K."/>
            <person name="Arakawa K."/>
        </authorList>
    </citation>
    <scope>NUCLEOTIDE SEQUENCE</scope>
</reference>
<feature type="region of interest" description="Disordered" evidence="1">
    <location>
        <begin position="1"/>
        <end position="23"/>
    </location>
</feature>
<name>A0A8X6XJI9_9ARAC</name>
<proteinExistence type="predicted"/>
<feature type="compositionally biased region" description="Polar residues" evidence="1">
    <location>
        <begin position="1"/>
        <end position="11"/>
    </location>
</feature>
<sequence>MGPEKTLTTTLVPEKARRKWKTTTPFSGRKALGLSRNGRFAINHRSRELAKPKFALRNRKLMFRMRRIVIRLGNKRFLSSQLDLKSRMKRTDLPTNFNPFVFELALLQGYGLRGHRM</sequence>
<keyword evidence="3" id="KW-1185">Reference proteome</keyword>
<evidence type="ECO:0000313" key="3">
    <source>
        <dbReference type="Proteomes" id="UP000886998"/>
    </source>
</evidence>
<gene>
    <name evidence="2" type="ORF">TNIN_122331</name>
</gene>
<dbReference type="EMBL" id="BMAV01009828">
    <property type="protein sequence ID" value="GFY54351.1"/>
    <property type="molecule type" value="Genomic_DNA"/>
</dbReference>
<accession>A0A8X6XJI9</accession>
<organism evidence="2 3">
    <name type="scientific">Trichonephila inaurata madagascariensis</name>
    <dbReference type="NCBI Taxonomy" id="2747483"/>
    <lineage>
        <taxon>Eukaryota</taxon>
        <taxon>Metazoa</taxon>
        <taxon>Ecdysozoa</taxon>
        <taxon>Arthropoda</taxon>
        <taxon>Chelicerata</taxon>
        <taxon>Arachnida</taxon>
        <taxon>Araneae</taxon>
        <taxon>Araneomorphae</taxon>
        <taxon>Entelegynae</taxon>
        <taxon>Araneoidea</taxon>
        <taxon>Nephilidae</taxon>
        <taxon>Trichonephila</taxon>
        <taxon>Trichonephila inaurata</taxon>
    </lineage>
</organism>
<evidence type="ECO:0000313" key="2">
    <source>
        <dbReference type="EMBL" id="GFY54351.1"/>
    </source>
</evidence>
<protein>
    <submittedName>
        <fullName evidence="2">Uncharacterized protein</fullName>
    </submittedName>
</protein>
<comment type="caution">
    <text evidence="2">The sequence shown here is derived from an EMBL/GenBank/DDBJ whole genome shotgun (WGS) entry which is preliminary data.</text>
</comment>